<evidence type="ECO:0000313" key="2">
    <source>
        <dbReference type="EMBL" id="MBB3044356.1"/>
    </source>
</evidence>
<dbReference type="InterPro" id="IPR025159">
    <property type="entry name" value="AbiEi_N"/>
</dbReference>
<dbReference type="Pfam" id="PF13338">
    <property type="entry name" value="AbiEi_4"/>
    <property type="match status" value="1"/>
</dbReference>
<gene>
    <name evidence="2" type="ORF">FHU40_004193</name>
</gene>
<evidence type="ECO:0000259" key="1">
    <source>
        <dbReference type="Pfam" id="PF13338"/>
    </source>
</evidence>
<sequence length="330" mass="37038">MLRSYPLLRPDPHGLITRQQAMRAGLDDRDLRRLVRDGRLLPLRRGVYVVAERWDELDPFGGRALLRVRAAQLTLRCDHVLSHDSAALALGLGVPDARRALVHVTRRKVHGDAVRAGVKHHLAPYSDEQVIEVHGLRVLDAPRTALDMAREHGLAAGVACCDAALRSGATRSDVDRARAAMWCWPGSRVMDAAIDLADPGAESWLESEARVLLLSLRIGRAQTQFGLTDGARTVWCDLRIGRHIFEVDGWLKYTAELAPRRDPRETLRQEKMRQDFISGFKLGVSRITAADCHGDREAARRRLLREYADTCARFGTDISDLAPHVVRRRR</sequence>
<dbReference type="EMBL" id="JACHWR010000003">
    <property type="protein sequence ID" value="MBB3044356.1"/>
    <property type="molecule type" value="Genomic_DNA"/>
</dbReference>
<reference evidence="2 3" key="1">
    <citation type="submission" date="2020-08" db="EMBL/GenBank/DDBJ databases">
        <title>Sequencing the genomes of 1000 actinobacteria strains.</title>
        <authorList>
            <person name="Klenk H.-P."/>
        </authorList>
    </citation>
    <scope>NUCLEOTIDE SEQUENCE [LARGE SCALE GENOMIC DNA]</scope>
    <source>
        <strain evidence="2 3">DSM 105498</strain>
    </source>
</reference>
<dbReference type="AlphaFoldDB" id="A0A7W4Z400"/>
<name>A0A7W4Z400_9ACTN</name>
<dbReference type="RefSeq" id="WP_183594237.1">
    <property type="nucleotide sequence ID" value="NZ_JACHWR010000003.1"/>
</dbReference>
<dbReference type="Proteomes" id="UP000589626">
    <property type="component" value="Unassembled WGS sequence"/>
</dbReference>
<organism evidence="2 3">
    <name type="scientific">Nocardioides soli</name>
    <dbReference type="NCBI Taxonomy" id="1036020"/>
    <lineage>
        <taxon>Bacteria</taxon>
        <taxon>Bacillati</taxon>
        <taxon>Actinomycetota</taxon>
        <taxon>Actinomycetes</taxon>
        <taxon>Propionibacteriales</taxon>
        <taxon>Nocardioidaceae</taxon>
        <taxon>Nocardioides</taxon>
    </lineage>
</organism>
<comment type="caution">
    <text evidence="2">The sequence shown here is derived from an EMBL/GenBank/DDBJ whole genome shotgun (WGS) entry which is preliminary data.</text>
</comment>
<feature type="domain" description="AbiEi antitoxin N-terminal" evidence="1">
    <location>
        <begin position="13"/>
        <end position="51"/>
    </location>
</feature>
<evidence type="ECO:0000313" key="3">
    <source>
        <dbReference type="Proteomes" id="UP000589626"/>
    </source>
</evidence>
<accession>A0A7W4Z400</accession>
<protein>
    <recommendedName>
        <fullName evidence="1">AbiEi antitoxin N-terminal domain-containing protein</fullName>
    </recommendedName>
</protein>
<keyword evidence="3" id="KW-1185">Reference proteome</keyword>
<proteinExistence type="predicted"/>